<gene>
    <name evidence="2" type="ORF">CBM2589_B190086</name>
</gene>
<dbReference type="EMBL" id="OFSP01000011">
    <property type="protein sequence ID" value="SOY47532.1"/>
    <property type="molecule type" value="Genomic_DNA"/>
</dbReference>
<dbReference type="InterPro" id="IPR036890">
    <property type="entry name" value="HATPase_C_sf"/>
</dbReference>
<accession>A0A975ZZJ4</accession>
<evidence type="ECO:0008006" key="4">
    <source>
        <dbReference type="Google" id="ProtNLM"/>
    </source>
</evidence>
<organism evidence="2 3">
    <name type="scientific">Cupriavidus taiwanensis</name>
    <dbReference type="NCBI Taxonomy" id="164546"/>
    <lineage>
        <taxon>Bacteria</taxon>
        <taxon>Pseudomonadati</taxon>
        <taxon>Pseudomonadota</taxon>
        <taxon>Betaproteobacteria</taxon>
        <taxon>Burkholderiales</taxon>
        <taxon>Burkholderiaceae</taxon>
        <taxon>Cupriavidus</taxon>
    </lineage>
</organism>
<dbReference type="AlphaFoldDB" id="A0A975ZZJ4"/>
<dbReference type="Proteomes" id="UP000256297">
    <property type="component" value="Chromosome CBM2589_b"/>
</dbReference>
<comment type="caution">
    <text evidence="2">The sequence shown here is derived from an EMBL/GenBank/DDBJ whole genome shotgun (WGS) entry which is preliminary data.</text>
</comment>
<evidence type="ECO:0000313" key="2">
    <source>
        <dbReference type="EMBL" id="SOY47532.1"/>
    </source>
</evidence>
<protein>
    <recommendedName>
        <fullName evidence="4">Histidine kinase/HSP90-like ATPase domain-containing protein</fullName>
    </recommendedName>
</protein>
<dbReference type="SUPFAM" id="SSF55874">
    <property type="entry name" value="ATPase domain of HSP90 chaperone/DNA topoisomerase II/histidine kinase"/>
    <property type="match status" value="1"/>
</dbReference>
<dbReference type="Gene3D" id="3.30.565.10">
    <property type="entry name" value="Histidine kinase-like ATPase, C-terminal domain"/>
    <property type="match status" value="1"/>
</dbReference>
<evidence type="ECO:0000313" key="3">
    <source>
        <dbReference type="Proteomes" id="UP000256297"/>
    </source>
</evidence>
<evidence type="ECO:0000256" key="1">
    <source>
        <dbReference type="SAM" id="MobiDB-lite"/>
    </source>
</evidence>
<proteinExistence type="predicted"/>
<feature type="region of interest" description="Disordered" evidence="1">
    <location>
        <begin position="43"/>
        <end position="62"/>
    </location>
</feature>
<name>A0A975ZZJ4_9BURK</name>
<reference evidence="2 3" key="1">
    <citation type="submission" date="2018-01" db="EMBL/GenBank/DDBJ databases">
        <authorList>
            <person name="Clerissi C."/>
        </authorList>
    </citation>
    <scope>NUCLEOTIDE SEQUENCE [LARGE SCALE GENOMIC DNA]</scope>
    <source>
        <strain evidence="2">Cupriavidus taiwanensis STM 3521</strain>
    </source>
</reference>
<sequence>MVTVRVALEDGAARLQVTDNGPGIAPAEREAVFRHDVGEIHHPSLSVSARGTPSPACGRGLG</sequence>